<dbReference type="Pfam" id="PF09360">
    <property type="entry name" value="zf-CDGSH"/>
    <property type="match status" value="2"/>
</dbReference>
<evidence type="ECO:0000256" key="2">
    <source>
        <dbReference type="ARBA" id="ARBA00022723"/>
    </source>
</evidence>
<sequence>MEQRKQPYILQEEPGVKYYCACGLSGNLPYCDGSHKGTGKHPFKVEIEEPKTVAICGCGQSKNLPFCDGTHTTL</sequence>
<evidence type="ECO:0000256" key="3">
    <source>
        <dbReference type="ARBA" id="ARBA00023004"/>
    </source>
</evidence>
<dbReference type="InterPro" id="IPR042216">
    <property type="entry name" value="MitoNEET_CISD"/>
</dbReference>
<feature type="domain" description="Iron-binding zinc finger CDGSH type" evidence="5">
    <location>
        <begin position="42"/>
        <end position="73"/>
    </location>
</feature>
<gene>
    <name evidence="6" type="ORF">FGF68_07175</name>
</gene>
<organism evidence="6 7">
    <name type="scientific">Prosthecochloris vibrioformis</name>
    <name type="common">Chlorobium vibrioforme</name>
    <dbReference type="NCBI Taxonomy" id="1098"/>
    <lineage>
        <taxon>Bacteria</taxon>
        <taxon>Pseudomonadati</taxon>
        <taxon>Chlorobiota</taxon>
        <taxon>Chlorobiia</taxon>
        <taxon>Chlorobiales</taxon>
        <taxon>Chlorobiaceae</taxon>
        <taxon>Prosthecochloris</taxon>
    </lineage>
</organism>
<dbReference type="GO" id="GO:0046872">
    <property type="term" value="F:metal ion binding"/>
    <property type="evidence" value="ECO:0007669"/>
    <property type="project" value="UniProtKB-KW"/>
</dbReference>
<dbReference type="Proteomes" id="UP000309544">
    <property type="component" value="Unassembled WGS sequence"/>
</dbReference>
<protein>
    <submittedName>
        <fullName evidence="6">CDGSH iron-sulfur domain-containing protein</fullName>
    </submittedName>
</protein>
<dbReference type="GO" id="GO:0051537">
    <property type="term" value="F:2 iron, 2 sulfur cluster binding"/>
    <property type="evidence" value="ECO:0007669"/>
    <property type="project" value="UniProtKB-KW"/>
</dbReference>
<dbReference type="PANTHER" id="PTHR46491">
    <property type="entry name" value="CDGSH IRON SULFUR DOMAIN PROTEIN HOMOLOG"/>
    <property type="match status" value="1"/>
</dbReference>
<accession>A0A5C4RZY8</accession>
<feature type="domain" description="Iron-binding zinc finger CDGSH type" evidence="5">
    <location>
        <begin position="5"/>
        <end position="41"/>
    </location>
</feature>
<dbReference type="SMART" id="SM00704">
    <property type="entry name" value="ZnF_CDGSH"/>
    <property type="match status" value="2"/>
</dbReference>
<dbReference type="InterPro" id="IPR018967">
    <property type="entry name" value="FeS-contain_CDGSH-typ"/>
</dbReference>
<dbReference type="AlphaFoldDB" id="A0A5C4RZY8"/>
<keyword evidence="4" id="KW-0411">Iron-sulfur</keyword>
<evidence type="ECO:0000259" key="5">
    <source>
        <dbReference type="SMART" id="SM00704"/>
    </source>
</evidence>
<keyword evidence="1" id="KW-0001">2Fe-2S</keyword>
<keyword evidence="3" id="KW-0408">Iron</keyword>
<name>A0A5C4RZY8_PROVB</name>
<dbReference type="InterPro" id="IPR052950">
    <property type="entry name" value="CISD"/>
</dbReference>
<dbReference type="RefSeq" id="WP_068865991.1">
    <property type="nucleotide sequence ID" value="NZ_VDCI01000005.1"/>
</dbReference>
<evidence type="ECO:0000313" key="7">
    <source>
        <dbReference type="Proteomes" id="UP000309544"/>
    </source>
</evidence>
<dbReference type="GO" id="GO:0005737">
    <property type="term" value="C:cytoplasm"/>
    <property type="evidence" value="ECO:0007669"/>
    <property type="project" value="UniProtKB-ARBA"/>
</dbReference>
<dbReference type="EMBL" id="VDCI01000005">
    <property type="protein sequence ID" value="TNJ36498.1"/>
    <property type="molecule type" value="Genomic_DNA"/>
</dbReference>
<keyword evidence="7" id="KW-1185">Reference proteome</keyword>
<comment type="caution">
    <text evidence="6">The sequence shown here is derived from an EMBL/GenBank/DDBJ whole genome shotgun (WGS) entry which is preliminary data.</text>
</comment>
<evidence type="ECO:0000256" key="1">
    <source>
        <dbReference type="ARBA" id="ARBA00022714"/>
    </source>
</evidence>
<dbReference type="Gene3D" id="3.40.5.90">
    <property type="entry name" value="CDGSH iron-sulfur domain, mitoNEET-type"/>
    <property type="match status" value="2"/>
</dbReference>
<proteinExistence type="predicted"/>
<reference evidence="6 7" key="1">
    <citation type="submission" date="2019-05" db="EMBL/GenBank/DDBJ databases">
        <title>Draft Whole-Genome sequence of the green sulfur bacterium Prosthecochloris vibrioformis DSM 260.</title>
        <authorList>
            <person name="Meyer T.E."/>
            <person name="Kyndt J.A."/>
        </authorList>
    </citation>
    <scope>NUCLEOTIDE SEQUENCE [LARGE SCALE GENOMIC DNA]</scope>
    <source>
        <strain evidence="6 7">DSM 260</strain>
    </source>
</reference>
<evidence type="ECO:0000256" key="4">
    <source>
        <dbReference type="ARBA" id="ARBA00023014"/>
    </source>
</evidence>
<evidence type="ECO:0000313" key="6">
    <source>
        <dbReference type="EMBL" id="TNJ36498.1"/>
    </source>
</evidence>
<dbReference type="PANTHER" id="PTHR46491:SF3">
    <property type="entry name" value="CDGSH IRON-SULFUR DOMAIN-CONTAINING PROTEIN 3, MITOCHONDRIAL"/>
    <property type="match status" value="1"/>
</dbReference>
<keyword evidence="2" id="KW-0479">Metal-binding</keyword>